<dbReference type="Proteomes" id="UP000664132">
    <property type="component" value="Unassembled WGS sequence"/>
</dbReference>
<evidence type="ECO:0000313" key="2">
    <source>
        <dbReference type="Proteomes" id="UP000664132"/>
    </source>
</evidence>
<sequence length="216" mass="24059">MSRSDFIMASNTVPGSARAVFFATMVFMALSFTNDGEPNIPFMLSWANEPWSARWDGSGGSGKVLIAQDYGLHAAWRKHFEWLLPFFRHPQYIRSNGKIQFVVYNPTHIGHIGPLMFAAFRQWAIEDGLGGMDIIETRWGEGSDKIPDSWAGHPPDAVNEFAPHAGGRDQALFSSLKKMARVYHRGVLGYYSSTPHRPSCSVTALLSSQNMGKPPR</sequence>
<proteinExistence type="predicted"/>
<reference evidence="1" key="1">
    <citation type="submission" date="2021-02" db="EMBL/GenBank/DDBJ databases">
        <title>Genome sequence Cadophora malorum strain M34.</title>
        <authorList>
            <person name="Stefanovic E."/>
            <person name="Vu D."/>
            <person name="Scully C."/>
            <person name="Dijksterhuis J."/>
            <person name="Roader J."/>
            <person name="Houbraken J."/>
        </authorList>
    </citation>
    <scope>NUCLEOTIDE SEQUENCE</scope>
    <source>
        <strain evidence="1">M34</strain>
    </source>
</reference>
<evidence type="ECO:0000313" key="1">
    <source>
        <dbReference type="EMBL" id="KAG4417439.1"/>
    </source>
</evidence>
<dbReference type="Pfam" id="PF14307">
    <property type="entry name" value="Glyco_tran_WbsX"/>
    <property type="match status" value="1"/>
</dbReference>
<dbReference type="PANTHER" id="PTHR41244">
    <property type="entry name" value="RHAMNAN SYNTHESIS F"/>
    <property type="match status" value="1"/>
</dbReference>
<keyword evidence="2" id="KW-1185">Reference proteome</keyword>
<dbReference type="EMBL" id="JAFJYH010000155">
    <property type="protein sequence ID" value="KAG4417439.1"/>
    <property type="molecule type" value="Genomic_DNA"/>
</dbReference>
<dbReference type="InterPro" id="IPR032719">
    <property type="entry name" value="WbsX"/>
</dbReference>
<dbReference type="Gene3D" id="3.20.20.80">
    <property type="entry name" value="Glycosidases"/>
    <property type="match status" value="1"/>
</dbReference>
<gene>
    <name evidence="1" type="ORF">IFR04_009449</name>
</gene>
<dbReference type="AlphaFoldDB" id="A0A8H7T9B9"/>
<dbReference type="OrthoDB" id="3474152at2759"/>
<accession>A0A8H7T9B9</accession>
<dbReference type="PANTHER" id="PTHR41244:SF1">
    <property type="entry name" value="GLYCOSYLTRANSFERASE"/>
    <property type="match status" value="1"/>
</dbReference>
<protein>
    <submittedName>
        <fullName evidence="1">Uncharacterized protein</fullName>
    </submittedName>
</protein>
<comment type="caution">
    <text evidence="1">The sequence shown here is derived from an EMBL/GenBank/DDBJ whole genome shotgun (WGS) entry which is preliminary data.</text>
</comment>
<name>A0A8H7T9B9_9HELO</name>
<organism evidence="1 2">
    <name type="scientific">Cadophora malorum</name>
    <dbReference type="NCBI Taxonomy" id="108018"/>
    <lineage>
        <taxon>Eukaryota</taxon>
        <taxon>Fungi</taxon>
        <taxon>Dikarya</taxon>
        <taxon>Ascomycota</taxon>
        <taxon>Pezizomycotina</taxon>
        <taxon>Leotiomycetes</taxon>
        <taxon>Helotiales</taxon>
        <taxon>Ploettnerulaceae</taxon>
        <taxon>Cadophora</taxon>
    </lineage>
</organism>